<sequence>MLDHAADTVRAFRCRHFATPWSPPAGTDTLRETDGRLRDRLRARRSGPQGRAVDEALCIPIDRLLTALDDLLAESASADTNR</sequence>
<protein>
    <submittedName>
        <fullName evidence="1">Uncharacterized protein</fullName>
    </submittedName>
</protein>
<accession>A0ABP8TLY1</accession>
<dbReference type="EMBL" id="BAABHJ010000008">
    <property type="protein sequence ID" value="GAA4609145.1"/>
    <property type="molecule type" value="Genomic_DNA"/>
</dbReference>
<gene>
    <name evidence="1" type="ORF">GCM10023195_36580</name>
</gene>
<proteinExistence type="predicted"/>
<name>A0ABP8TLY1_9ACTN</name>
<dbReference type="RefSeq" id="WP_345355097.1">
    <property type="nucleotide sequence ID" value="NZ_BAABHJ010000008.1"/>
</dbReference>
<keyword evidence="2" id="KW-1185">Reference proteome</keyword>
<comment type="caution">
    <text evidence="1">The sequence shown here is derived from an EMBL/GenBank/DDBJ whole genome shotgun (WGS) entry which is preliminary data.</text>
</comment>
<reference evidence="2" key="1">
    <citation type="journal article" date="2019" name="Int. J. Syst. Evol. Microbiol.">
        <title>The Global Catalogue of Microorganisms (GCM) 10K type strain sequencing project: providing services to taxonomists for standard genome sequencing and annotation.</title>
        <authorList>
            <consortium name="The Broad Institute Genomics Platform"/>
            <consortium name="The Broad Institute Genome Sequencing Center for Infectious Disease"/>
            <person name="Wu L."/>
            <person name="Ma J."/>
        </authorList>
    </citation>
    <scope>NUCLEOTIDE SEQUENCE [LARGE SCALE GENOMIC DNA]</scope>
    <source>
        <strain evidence="2">JCM 17938</strain>
    </source>
</reference>
<dbReference type="Proteomes" id="UP001500212">
    <property type="component" value="Unassembled WGS sequence"/>
</dbReference>
<organism evidence="1 2">
    <name type="scientific">Actinoallomurus liliacearum</name>
    <dbReference type="NCBI Taxonomy" id="1080073"/>
    <lineage>
        <taxon>Bacteria</taxon>
        <taxon>Bacillati</taxon>
        <taxon>Actinomycetota</taxon>
        <taxon>Actinomycetes</taxon>
        <taxon>Streptosporangiales</taxon>
        <taxon>Thermomonosporaceae</taxon>
        <taxon>Actinoallomurus</taxon>
    </lineage>
</organism>
<evidence type="ECO:0000313" key="1">
    <source>
        <dbReference type="EMBL" id="GAA4609145.1"/>
    </source>
</evidence>
<evidence type="ECO:0000313" key="2">
    <source>
        <dbReference type="Proteomes" id="UP001500212"/>
    </source>
</evidence>